<feature type="compositionally biased region" description="Polar residues" evidence="1">
    <location>
        <begin position="993"/>
        <end position="1003"/>
    </location>
</feature>
<evidence type="ECO:0000259" key="2">
    <source>
        <dbReference type="PROSITE" id="PS51980"/>
    </source>
</evidence>
<dbReference type="PANTHER" id="PTHR38372:SF2">
    <property type="entry name" value="DENTIN SIALOPHOSPHOPROTEIN-LIKE PROTEIN"/>
    <property type="match status" value="1"/>
</dbReference>
<feature type="region of interest" description="Disordered" evidence="1">
    <location>
        <begin position="1"/>
        <end position="60"/>
    </location>
</feature>
<evidence type="ECO:0000313" key="4">
    <source>
        <dbReference type="Proteomes" id="UP001141552"/>
    </source>
</evidence>
<sequence>MYGGHSKLGGGGRGGGGNKRPSSSLPPPPPHRSAGNSRLSLGGGGPSNPRNSRPGTAKTPAAVEEKFSLLPGNNPPAFAMIIRLAPDLVDEIKKLQSHGGNPRIKFDAMANNTTGNVIDVGGKEFRFTWSREFGDLCDIYEERQSGEDGNGLLVESGCAWRKVNVQRTLDESATNHVKKLSEEAERKLKSRKAIVLDHGNPAAKSQIKQLAAVESNPWRGFKQKKDPPFKKRKVESTPVAIGGVSKSSFKPGPPPTIGAKGKPSSSPLSSPPEQSGDPTSPFATGSFSKSTKDITPTQMKTKENVARSEPPAKAAGAPQEKSGQKRTNGAKPTDLQSLLVSLLIQNPKGMSLKALEKAVGDTFPNSAKKIVPIVDKIADLKAPGRYFLKPGMESESFKKPSSESGSSPEDNHQQLLAPGDGHDQRHTTESRLANKNPTSSGGSGEAAQLENKLAEESNTLENVSVQHRSPDLFDRSEGKEGKIADLFGEKKVSENSEGQAGSSSDSGSDSDSDSDSSDSGSDSGSRSRSRSPAGSGSGSSSDSDSDASSSSKEGSDEDVDIMTSDDEKETRHDAQPSQPGLSTPLEPWRPMQNEMDERQDGDGSDAVDIDDHGSDAVDIEDLGSDAVDIVSHGYDPVDVEKDLANVEKEVEKAVDDSLLADKEVERPLAGSFSSDLDRIQEREALIGNLFDDNDNVAKENFRPEVSDSSERTSVSKSKRGHAKQDDEKSERVKRWKGESLTPEPVSRGRDAQPSENSHGKHTEDTCKDPSSQMTNGTEREGSADFGIQKGYNQAFTGKSSGDLKQPGRRPPDQSAWSKATDAAGRSKYSESSGHGRKFSEKGPESFPVQREKGPRDTPNEDRFVKDKKFPRNPREGGTGGRHSAPSDSPYKKQGEIFGKVKDSAPAQNSHVGSSPKGRNRNDMGKHPVGSEKVLQRELSDLELGELREPLLEETPTKKQFEKKGSFKLSESKTSTSDNCSSDLSKRKPGGQVISDSGKPSPNVSAGIKRSPERGGEDLTRSHNKVVQPQAQQLSRVDNAEFGSQISRLADTTGRLRQNEARSSLGNGVEGSGESNKKAPVSGQQLVDSKPGTLSQSRKESRSQRSNSIPDLIDRQKDIIPSEGNRNARKRRESSSEDDNSSYSKYEKDAPELKGPIKDFIQYREYVQEYRDKYDSYCSLNKILENYRNEFHKLGTDLDSAKGRDMERYQKTLVQLKESYRQCGMRHKRLKKIFIVLHKELEQLKQRIRDFAHSYTKD</sequence>
<feature type="compositionally biased region" description="Polar residues" evidence="1">
    <location>
        <begin position="276"/>
        <end position="299"/>
    </location>
</feature>
<dbReference type="Pfam" id="PF07303">
    <property type="entry name" value="Occludin_ELL"/>
    <property type="match status" value="1"/>
</dbReference>
<evidence type="ECO:0000313" key="3">
    <source>
        <dbReference type="EMBL" id="KAJ4850041.1"/>
    </source>
</evidence>
<feature type="compositionally biased region" description="Polar residues" evidence="1">
    <location>
        <begin position="430"/>
        <end position="440"/>
    </location>
</feature>
<keyword evidence="4" id="KW-1185">Reference proteome</keyword>
<dbReference type="OrthoDB" id="4869960at2759"/>
<dbReference type="Proteomes" id="UP001141552">
    <property type="component" value="Unassembled WGS sequence"/>
</dbReference>
<feature type="compositionally biased region" description="Polar residues" evidence="1">
    <location>
        <begin position="971"/>
        <end position="982"/>
    </location>
</feature>
<feature type="compositionally biased region" description="Polar residues" evidence="1">
    <location>
        <begin position="1024"/>
        <end position="1046"/>
    </location>
</feature>
<feature type="compositionally biased region" description="Basic and acidic residues" evidence="1">
    <location>
        <begin position="420"/>
        <end position="429"/>
    </location>
</feature>
<feature type="compositionally biased region" description="Low complexity" evidence="1">
    <location>
        <begin position="263"/>
        <end position="272"/>
    </location>
</feature>
<dbReference type="PANTHER" id="PTHR38372">
    <property type="entry name" value="DENTIN SIALOPHOSPHOPROTEIN-LIKE PROTEIN"/>
    <property type="match status" value="1"/>
</dbReference>
<feature type="domain" description="OCEL" evidence="2">
    <location>
        <begin position="1147"/>
        <end position="1255"/>
    </location>
</feature>
<feature type="compositionally biased region" description="Basic and acidic residues" evidence="1">
    <location>
        <begin position="746"/>
        <end position="767"/>
    </location>
</feature>
<feature type="compositionally biased region" description="Gly residues" evidence="1">
    <location>
        <begin position="1"/>
        <end position="18"/>
    </location>
</feature>
<dbReference type="Gene3D" id="6.10.140.340">
    <property type="match status" value="1"/>
</dbReference>
<dbReference type="PROSITE" id="PS51980">
    <property type="entry name" value="OCEL"/>
    <property type="match status" value="1"/>
</dbReference>
<feature type="compositionally biased region" description="Basic and acidic residues" evidence="1">
    <location>
        <begin position="889"/>
        <end position="902"/>
    </location>
</feature>
<feature type="compositionally biased region" description="Basic and acidic residues" evidence="1">
    <location>
        <begin position="1009"/>
        <end position="1020"/>
    </location>
</feature>
<evidence type="ECO:0000256" key="1">
    <source>
        <dbReference type="SAM" id="MobiDB-lite"/>
    </source>
</evidence>
<gene>
    <name evidence="3" type="ORF">Tsubulata_037741</name>
</gene>
<feature type="region of interest" description="Disordered" evidence="1">
    <location>
        <begin position="390"/>
        <end position="618"/>
    </location>
</feature>
<dbReference type="InterPro" id="IPR010844">
    <property type="entry name" value="Occludin_ELL"/>
</dbReference>
<feature type="compositionally biased region" description="Polar residues" evidence="1">
    <location>
        <begin position="456"/>
        <end position="467"/>
    </location>
</feature>
<feature type="compositionally biased region" description="Basic and acidic residues" evidence="1">
    <location>
        <begin position="695"/>
        <end position="710"/>
    </location>
</feature>
<feature type="compositionally biased region" description="Basic and acidic residues" evidence="1">
    <location>
        <begin position="722"/>
        <end position="737"/>
    </location>
</feature>
<feature type="compositionally biased region" description="Low complexity" evidence="1">
    <location>
        <begin position="496"/>
        <end position="507"/>
    </location>
</feature>
<dbReference type="SUPFAM" id="SSF144292">
    <property type="entry name" value="occludin/ELL-like"/>
    <property type="match status" value="1"/>
</dbReference>
<comment type="caution">
    <text evidence="3">The sequence shown here is derived from an EMBL/GenBank/DDBJ whole genome shotgun (WGS) entry which is preliminary data.</text>
</comment>
<feature type="compositionally biased region" description="Basic and acidic residues" evidence="1">
    <location>
        <begin position="919"/>
        <end position="964"/>
    </location>
</feature>
<feature type="compositionally biased region" description="Acidic residues" evidence="1">
    <location>
        <begin position="555"/>
        <end position="567"/>
    </location>
</feature>
<name>A0A9Q0GKQ8_9ROSI</name>
<feature type="compositionally biased region" description="Basic and acidic residues" evidence="1">
    <location>
        <begin position="837"/>
        <end position="874"/>
    </location>
</feature>
<feature type="region of interest" description="Disordered" evidence="1">
    <location>
        <begin position="687"/>
        <end position="1148"/>
    </location>
</feature>
<feature type="region of interest" description="Disordered" evidence="1">
    <location>
        <begin position="214"/>
        <end position="333"/>
    </location>
</feature>
<feature type="compositionally biased region" description="Polar residues" evidence="1">
    <location>
        <begin position="790"/>
        <end position="799"/>
    </location>
</feature>
<feature type="compositionally biased region" description="Basic and acidic residues" evidence="1">
    <location>
        <begin position="468"/>
        <end position="494"/>
    </location>
</feature>
<organism evidence="3 4">
    <name type="scientific">Turnera subulata</name>
    <dbReference type="NCBI Taxonomy" id="218843"/>
    <lineage>
        <taxon>Eukaryota</taxon>
        <taxon>Viridiplantae</taxon>
        <taxon>Streptophyta</taxon>
        <taxon>Embryophyta</taxon>
        <taxon>Tracheophyta</taxon>
        <taxon>Spermatophyta</taxon>
        <taxon>Magnoliopsida</taxon>
        <taxon>eudicotyledons</taxon>
        <taxon>Gunneridae</taxon>
        <taxon>Pentapetalae</taxon>
        <taxon>rosids</taxon>
        <taxon>fabids</taxon>
        <taxon>Malpighiales</taxon>
        <taxon>Passifloraceae</taxon>
        <taxon>Turnera</taxon>
    </lineage>
</organism>
<feature type="compositionally biased region" description="Low complexity" evidence="1">
    <location>
        <begin position="517"/>
        <end position="552"/>
    </location>
</feature>
<reference evidence="3" key="1">
    <citation type="submission" date="2022-02" db="EMBL/GenBank/DDBJ databases">
        <authorList>
            <person name="Henning P.M."/>
            <person name="McCubbin A.G."/>
            <person name="Shore J.S."/>
        </authorList>
    </citation>
    <scope>NUCLEOTIDE SEQUENCE</scope>
    <source>
        <strain evidence="3">F60SS</strain>
        <tissue evidence="3">Leaves</tissue>
    </source>
</reference>
<dbReference type="AlphaFoldDB" id="A0A9Q0GKQ8"/>
<dbReference type="EMBL" id="JAKUCV010000433">
    <property type="protein sequence ID" value="KAJ4850041.1"/>
    <property type="molecule type" value="Genomic_DNA"/>
</dbReference>
<proteinExistence type="predicted"/>
<protein>
    <recommendedName>
        <fullName evidence="2">OCEL domain-containing protein</fullName>
    </recommendedName>
</protein>
<reference evidence="3" key="2">
    <citation type="journal article" date="2023" name="Plants (Basel)">
        <title>Annotation of the Turnera subulata (Passifloraceae) Draft Genome Reveals the S-Locus Evolved after the Divergence of Turneroideae from Passifloroideae in a Stepwise Manner.</title>
        <authorList>
            <person name="Henning P.M."/>
            <person name="Roalson E.H."/>
            <person name="Mir W."/>
            <person name="McCubbin A.G."/>
            <person name="Shore J.S."/>
        </authorList>
    </citation>
    <scope>NUCLEOTIDE SEQUENCE</scope>
    <source>
        <strain evidence="3">F60SS</strain>
    </source>
</reference>
<accession>A0A9Q0GKQ8</accession>